<evidence type="ECO:0000256" key="5">
    <source>
        <dbReference type="ARBA" id="ARBA00022692"/>
    </source>
</evidence>
<evidence type="ECO:0000313" key="10">
    <source>
        <dbReference type="EMBL" id="GAA0514263.1"/>
    </source>
</evidence>
<keyword evidence="3" id="KW-1003">Cell membrane</keyword>
<evidence type="ECO:0000313" key="11">
    <source>
        <dbReference type="Proteomes" id="UP001500191"/>
    </source>
</evidence>
<feature type="transmembrane region" description="Helical" evidence="9">
    <location>
        <begin position="77"/>
        <end position="98"/>
    </location>
</feature>
<keyword evidence="2" id="KW-0813">Transport</keyword>
<feature type="transmembrane region" description="Helical" evidence="9">
    <location>
        <begin position="175"/>
        <end position="200"/>
    </location>
</feature>
<accession>A0ABP3M6F7</accession>
<keyword evidence="5 9" id="KW-0812">Transmembrane</keyword>
<proteinExistence type="inferred from homology"/>
<evidence type="ECO:0000256" key="1">
    <source>
        <dbReference type="ARBA" id="ARBA00004429"/>
    </source>
</evidence>
<keyword evidence="7 9" id="KW-0472">Membrane</keyword>
<evidence type="ECO:0000256" key="6">
    <source>
        <dbReference type="ARBA" id="ARBA00022989"/>
    </source>
</evidence>
<keyword evidence="4" id="KW-0997">Cell inner membrane</keyword>
<evidence type="ECO:0000256" key="3">
    <source>
        <dbReference type="ARBA" id="ARBA00022475"/>
    </source>
</evidence>
<dbReference type="Proteomes" id="UP001500191">
    <property type="component" value="Unassembled WGS sequence"/>
</dbReference>
<dbReference type="PANTHER" id="PTHR30574:SF1">
    <property type="entry name" value="SULPHUR TRANSPORT DOMAIN-CONTAINING PROTEIN"/>
    <property type="match status" value="1"/>
</dbReference>
<evidence type="ECO:0000256" key="4">
    <source>
        <dbReference type="ARBA" id="ARBA00022519"/>
    </source>
</evidence>
<feature type="transmembrane region" description="Helical" evidence="9">
    <location>
        <begin position="136"/>
        <end position="154"/>
    </location>
</feature>
<gene>
    <name evidence="10" type="ORF">GCM10008937_22430</name>
</gene>
<protein>
    <submittedName>
        <fullName evidence="10">YeeE/YedE family protein</fullName>
    </submittedName>
</protein>
<dbReference type="Pfam" id="PF04143">
    <property type="entry name" value="Sulf_transp"/>
    <property type="match status" value="1"/>
</dbReference>
<dbReference type="InterPro" id="IPR007272">
    <property type="entry name" value="Sulf_transp_TsuA/YedE"/>
</dbReference>
<keyword evidence="6 9" id="KW-1133">Transmembrane helix</keyword>
<dbReference type="PANTHER" id="PTHR30574">
    <property type="entry name" value="INNER MEMBRANE PROTEIN YEDE"/>
    <property type="match status" value="1"/>
</dbReference>
<comment type="subcellular location">
    <subcellularLocation>
        <location evidence="1">Cell inner membrane</location>
        <topology evidence="1">Multi-pass membrane protein</topology>
    </subcellularLocation>
</comment>
<comment type="similarity">
    <text evidence="8">Belongs to the TsuA/YedE (TC 9.B.102) family.</text>
</comment>
<sequence>MTALPLIKVTMTDLLDLLRSPWPWWVGGPLIGLTVPLLLWIGNKGFGISANLRHACAALLPDAAKPGFFRYNWRAEAWNLTFAAGLILGGLLAGLVFANPEPTRLTAAGAASVQALGVQVRPGLVPAELTDLSNPGVWLLLGVSGLLVGFGTRYGGGCTSGHAITGLSTLQRPSLLATASFFAGGILSANLLLPLFLTVIR</sequence>
<evidence type="ECO:0000256" key="9">
    <source>
        <dbReference type="SAM" id="Phobius"/>
    </source>
</evidence>
<feature type="transmembrane region" description="Helical" evidence="9">
    <location>
        <begin position="22"/>
        <end position="41"/>
    </location>
</feature>
<reference evidence="11" key="1">
    <citation type="journal article" date="2019" name="Int. J. Syst. Evol. Microbiol.">
        <title>The Global Catalogue of Microorganisms (GCM) 10K type strain sequencing project: providing services to taxonomists for standard genome sequencing and annotation.</title>
        <authorList>
            <consortium name="The Broad Institute Genomics Platform"/>
            <consortium name="The Broad Institute Genome Sequencing Center for Infectious Disease"/>
            <person name="Wu L."/>
            <person name="Ma J."/>
        </authorList>
    </citation>
    <scope>NUCLEOTIDE SEQUENCE [LARGE SCALE GENOMIC DNA]</scope>
    <source>
        <strain evidence="11">JCM 14368</strain>
    </source>
</reference>
<evidence type="ECO:0000256" key="8">
    <source>
        <dbReference type="ARBA" id="ARBA00035655"/>
    </source>
</evidence>
<keyword evidence="11" id="KW-1185">Reference proteome</keyword>
<dbReference type="EMBL" id="BAAADB010000021">
    <property type="protein sequence ID" value="GAA0514263.1"/>
    <property type="molecule type" value="Genomic_DNA"/>
</dbReference>
<organism evidence="10 11">
    <name type="scientific">Deinococcus depolymerans</name>
    <dbReference type="NCBI Taxonomy" id="392408"/>
    <lineage>
        <taxon>Bacteria</taxon>
        <taxon>Thermotogati</taxon>
        <taxon>Deinococcota</taxon>
        <taxon>Deinococci</taxon>
        <taxon>Deinococcales</taxon>
        <taxon>Deinococcaceae</taxon>
        <taxon>Deinococcus</taxon>
    </lineage>
</organism>
<name>A0ABP3M6F7_9DEIO</name>
<evidence type="ECO:0000256" key="7">
    <source>
        <dbReference type="ARBA" id="ARBA00023136"/>
    </source>
</evidence>
<comment type="caution">
    <text evidence="10">The sequence shown here is derived from an EMBL/GenBank/DDBJ whole genome shotgun (WGS) entry which is preliminary data.</text>
</comment>
<evidence type="ECO:0000256" key="2">
    <source>
        <dbReference type="ARBA" id="ARBA00022448"/>
    </source>
</evidence>